<dbReference type="eggNOG" id="COG0438">
    <property type="taxonomic scope" value="Bacteria"/>
</dbReference>
<dbReference type="AlphaFoldDB" id="F5IUX5"/>
<dbReference type="RefSeq" id="WP_006798790.1">
    <property type="nucleotide sequence ID" value="NZ_GL891980.1"/>
</dbReference>
<dbReference type="OrthoDB" id="9811239at2"/>
<dbReference type="InterPro" id="IPR001296">
    <property type="entry name" value="Glyco_trans_1"/>
</dbReference>
<evidence type="ECO:0008006" key="5">
    <source>
        <dbReference type="Google" id="ProtNLM"/>
    </source>
</evidence>
<reference evidence="3 4" key="1">
    <citation type="submission" date="2011-04" db="EMBL/GenBank/DDBJ databases">
        <title>The Genome Sequence of Dysgonomonas gadei ATCC BAA-286.</title>
        <authorList>
            <consortium name="The Broad Institute Genome Sequencing Platform"/>
            <person name="Earl A."/>
            <person name="Ward D."/>
            <person name="Feldgarden M."/>
            <person name="Gevers D."/>
            <person name="Pudlo N."/>
            <person name="Martens E."/>
            <person name="Allen-Vercoe E."/>
            <person name="Young S.K."/>
            <person name="Zeng Q."/>
            <person name="Gargeya S."/>
            <person name="Fitzgerald M."/>
            <person name="Haas B."/>
            <person name="Abouelleil A."/>
            <person name="Alvarado L."/>
            <person name="Arachchi H.M."/>
            <person name="Berlin A."/>
            <person name="Brown A."/>
            <person name="Chapman S.B."/>
            <person name="Chen Z."/>
            <person name="Dunbar C."/>
            <person name="Freedman E."/>
            <person name="Gearin G."/>
            <person name="Gellesch M."/>
            <person name="Goldberg J."/>
            <person name="Griggs A."/>
            <person name="Gujja S."/>
            <person name="Heiman D."/>
            <person name="Howarth C."/>
            <person name="Larson L."/>
            <person name="Lui A."/>
            <person name="MacDonald P.J.P."/>
            <person name="Mehta T."/>
            <person name="Montmayeur A."/>
            <person name="Murphy C."/>
            <person name="Neiman D."/>
            <person name="Pearson M."/>
            <person name="Priest M."/>
            <person name="Roberts A."/>
            <person name="Saif S."/>
            <person name="Shea T."/>
            <person name="Shenoy N."/>
            <person name="Sisk P."/>
            <person name="Stolte C."/>
            <person name="Sykes S."/>
            <person name="Yandava C."/>
            <person name="Wortman J."/>
            <person name="Nusbaum C."/>
            <person name="Birren B."/>
        </authorList>
    </citation>
    <scope>NUCLEOTIDE SEQUENCE [LARGE SCALE GENOMIC DNA]</scope>
    <source>
        <strain evidence="3 4">ATCC BAA-286</strain>
    </source>
</reference>
<feature type="domain" description="Glycosyltransferase subfamily 4-like N-terminal" evidence="2">
    <location>
        <begin position="13"/>
        <end position="195"/>
    </location>
</feature>
<protein>
    <recommendedName>
        <fullName evidence="5">Glycosyl transferase family 1 domain-containing protein</fullName>
    </recommendedName>
</protein>
<evidence type="ECO:0000313" key="3">
    <source>
        <dbReference type="EMBL" id="EGK03025.1"/>
    </source>
</evidence>
<evidence type="ECO:0000313" key="4">
    <source>
        <dbReference type="Proteomes" id="UP000004913"/>
    </source>
</evidence>
<gene>
    <name evidence="3" type="ORF">HMPREF9455_01275</name>
</gene>
<dbReference type="HOGENOM" id="CLU_009583_0_0_10"/>
<dbReference type="STRING" id="742766.HMPREF9455_01275"/>
<dbReference type="GO" id="GO:0016757">
    <property type="term" value="F:glycosyltransferase activity"/>
    <property type="evidence" value="ECO:0007669"/>
    <property type="project" value="InterPro"/>
</dbReference>
<sequence>MKRILFFNDSLVMGGTEILLVDLLNHLAPKAQITLLLPEPSDKDVLLRKVSPAVSIKYLYPDGLPHFQKKIWENIMIFFPRMFARQKGISESEYDEIVCFKETFFARIFAKMNIPKILWIHNIIYKRKYETRSFREKVSVWLNKKQIKRVERSYNSFDKVICVSDAAKNTYLSVLHDGNIPKQDISVLYNAIDLTKVKEKAKEPIIDLPQNETNFILITRTSPEKRIDRLINAIIRLKDEGYNFHVYIIGDEMDNRTMREELIEKEINGMITLKGRIDNPFPYILQSKWSLCVSERESFSLVLLESMALKTPVITTDCGGPRDIVDGGKYGILVDNSAEGVYRGMKSVLDDPALSLKYSSHLDEAVSRFDYKGWLNSVEKLLAIEV</sequence>
<proteinExistence type="predicted"/>
<dbReference type="Proteomes" id="UP000004913">
    <property type="component" value="Unassembled WGS sequence"/>
</dbReference>
<dbReference type="Pfam" id="PF00534">
    <property type="entry name" value="Glycos_transf_1"/>
    <property type="match status" value="1"/>
</dbReference>
<dbReference type="EMBL" id="ADLV01000015">
    <property type="protein sequence ID" value="EGK03025.1"/>
    <property type="molecule type" value="Genomic_DNA"/>
</dbReference>
<dbReference type="PANTHER" id="PTHR12526">
    <property type="entry name" value="GLYCOSYLTRANSFERASE"/>
    <property type="match status" value="1"/>
</dbReference>
<comment type="caution">
    <text evidence="3">The sequence shown here is derived from an EMBL/GenBank/DDBJ whole genome shotgun (WGS) entry which is preliminary data.</text>
</comment>
<dbReference type="CDD" id="cd03811">
    <property type="entry name" value="GT4_GT28_WabH-like"/>
    <property type="match status" value="1"/>
</dbReference>
<accession>F5IUX5</accession>
<name>F5IUX5_9BACT</name>
<dbReference type="PANTHER" id="PTHR12526:SF630">
    <property type="entry name" value="GLYCOSYLTRANSFERASE"/>
    <property type="match status" value="1"/>
</dbReference>
<evidence type="ECO:0000259" key="1">
    <source>
        <dbReference type="Pfam" id="PF00534"/>
    </source>
</evidence>
<keyword evidence="4" id="KW-1185">Reference proteome</keyword>
<dbReference type="Pfam" id="PF13439">
    <property type="entry name" value="Glyco_transf_4"/>
    <property type="match status" value="1"/>
</dbReference>
<evidence type="ECO:0000259" key="2">
    <source>
        <dbReference type="Pfam" id="PF13439"/>
    </source>
</evidence>
<dbReference type="SUPFAM" id="SSF53756">
    <property type="entry name" value="UDP-Glycosyltransferase/glycogen phosphorylase"/>
    <property type="match status" value="1"/>
</dbReference>
<feature type="domain" description="Glycosyl transferase family 1" evidence="1">
    <location>
        <begin position="205"/>
        <end position="357"/>
    </location>
</feature>
<organism evidence="3 4">
    <name type="scientific">Dysgonomonas gadei ATCC BAA-286</name>
    <dbReference type="NCBI Taxonomy" id="742766"/>
    <lineage>
        <taxon>Bacteria</taxon>
        <taxon>Pseudomonadati</taxon>
        <taxon>Bacteroidota</taxon>
        <taxon>Bacteroidia</taxon>
        <taxon>Bacteroidales</taxon>
        <taxon>Dysgonomonadaceae</taxon>
        <taxon>Dysgonomonas</taxon>
    </lineage>
</organism>
<dbReference type="InterPro" id="IPR028098">
    <property type="entry name" value="Glyco_trans_4-like_N"/>
</dbReference>
<dbReference type="Gene3D" id="3.40.50.2000">
    <property type="entry name" value="Glycogen Phosphorylase B"/>
    <property type="match status" value="2"/>
</dbReference>